<dbReference type="RefSeq" id="WP_083036859.1">
    <property type="nucleotide sequence ID" value="NZ_CADILJ010000039.1"/>
</dbReference>
<feature type="domain" description="YagK/YfjJ C-terminal" evidence="2">
    <location>
        <begin position="245"/>
        <end position="363"/>
    </location>
</feature>
<protein>
    <recommendedName>
        <fullName evidence="2">YagK/YfjJ C-terminal domain-containing protein</fullName>
    </recommendedName>
</protein>
<keyword evidence="4" id="KW-1185">Reference proteome</keyword>
<dbReference type="EMBL" id="CADILJ010000039">
    <property type="protein sequence ID" value="CAB3952696.1"/>
    <property type="molecule type" value="Genomic_DNA"/>
</dbReference>
<dbReference type="GeneID" id="55562396"/>
<evidence type="ECO:0000313" key="3">
    <source>
        <dbReference type="EMBL" id="CAB3952696.1"/>
    </source>
</evidence>
<dbReference type="InterPro" id="IPR057271">
    <property type="entry name" value="YagK_YfjJ_C"/>
</dbReference>
<feature type="region of interest" description="Disordered" evidence="1">
    <location>
        <begin position="368"/>
        <end position="387"/>
    </location>
</feature>
<evidence type="ECO:0000256" key="1">
    <source>
        <dbReference type="SAM" id="MobiDB-lite"/>
    </source>
</evidence>
<accession>A0ABM8LY55</accession>
<sequence length="387" mass="45168">MSVRDKFIDLQRFVIKNKQDSCFTISYDDRRSYHEKLMYYSIGANIASLDIQRMPFFKKKSGITYRARASGLGHQILNILNHASQSRVLGWDEEYASIINYSPLMKLTYSAFVAATSPNGGSVESIGFIEPVIYGERGFKMACGKRTDEIIDGLNNFVVQLKDALNKDELREEVKSFYRNANERYHQLMKVALQSWEINCKNVLLRIDWGFYIEQPRMPFRLKTEQEINEEFVVVDIKRNLMLKRLKKMFGKDLSFYAWKIECGYHKGLHIHWLIALNGSKYQNPYYHSRAITEDWTQHVCGEESYIWNVLGMCKPGSEYLRNIDYRDEELITILSTYASYLTKIDVTMKLRAPESFRTFGCSKMKNLNKNKPGPKRSSSISFNNGY</sequence>
<dbReference type="Pfam" id="PF11726">
    <property type="entry name" value="YagK_YfjJ_C"/>
    <property type="match status" value="1"/>
</dbReference>
<dbReference type="Proteomes" id="UP000494161">
    <property type="component" value="Unassembled WGS sequence"/>
</dbReference>
<reference evidence="3 4" key="1">
    <citation type="submission" date="2020-04" db="EMBL/GenBank/DDBJ databases">
        <authorList>
            <person name="De Canck E."/>
        </authorList>
    </citation>
    <scope>NUCLEOTIDE SEQUENCE [LARGE SCALE GENOMIC DNA]</scope>
    <source>
        <strain evidence="3 4">LMG 7053</strain>
    </source>
</reference>
<evidence type="ECO:0000313" key="4">
    <source>
        <dbReference type="Proteomes" id="UP000494161"/>
    </source>
</evidence>
<feature type="compositionally biased region" description="Polar residues" evidence="1">
    <location>
        <begin position="377"/>
        <end position="387"/>
    </location>
</feature>
<name>A0ABM8LY55_9BURK</name>
<proteinExistence type="predicted"/>
<gene>
    <name evidence="3" type="ORF">LMG7053_03863</name>
</gene>
<organism evidence="3 4">
    <name type="scientific">Achromobacter ruhlandii</name>
    <dbReference type="NCBI Taxonomy" id="72557"/>
    <lineage>
        <taxon>Bacteria</taxon>
        <taxon>Pseudomonadati</taxon>
        <taxon>Pseudomonadota</taxon>
        <taxon>Betaproteobacteria</taxon>
        <taxon>Burkholderiales</taxon>
        <taxon>Alcaligenaceae</taxon>
        <taxon>Achromobacter</taxon>
    </lineage>
</organism>
<evidence type="ECO:0000259" key="2">
    <source>
        <dbReference type="Pfam" id="PF11726"/>
    </source>
</evidence>
<comment type="caution">
    <text evidence="3">The sequence shown here is derived from an EMBL/GenBank/DDBJ whole genome shotgun (WGS) entry which is preliminary data.</text>
</comment>